<feature type="region of interest" description="Disordered" evidence="16">
    <location>
        <begin position="742"/>
        <end position="764"/>
    </location>
</feature>
<evidence type="ECO:0000256" key="2">
    <source>
        <dbReference type="ARBA" id="ARBA00001964"/>
    </source>
</evidence>
<dbReference type="InterPro" id="IPR029055">
    <property type="entry name" value="Ntn_hydrolases_N"/>
</dbReference>
<feature type="domain" description="Dehydrogenase E1 component" evidence="19">
    <location>
        <begin position="970"/>
        <end position="1264"/>
    </location>
</feature>
<keyword evidence="17" id="KW-1133">Transmembrane helix</keyword>
<dbReference type="SUPFAM" id="SSF56300">
    <property type="entry name" value="Metallo-dependent phosphatases"/>
    <property type="match status" value="1"/>
</dbReference>
<keyword evidence="4" id="KW-0963">Cytoplasm</keyword>
<evidence type="ECO:0000256" key="7">
    <source>
        <dbReference type="ARBA" id="ARBA00022801"/>
    </source>
</evidence>
<name>A0A0R3WCA9_TAEAS</name>
<dbReference type="CDD" id="cd02000">
    <property type="entry name" value="TPP_E1_PDC_ADC_BCADC"/>
    <property type="match status" value="1"/>
</dbReference>
<evidence type="ECO:0000259" key="19">
    <source>
        <dbReference type="Pfam" id="PF00676"/>
    </source>
</evidence>
<keyword evidence="17" id="KW-0472">Membrane</keyword>
<dbReference type="Proteomes" id="UP000282613">
    <property type="component" value="Unassembled WGS sequence"/>
</dbReference>
<dbReference type="EC" id="1.2.4.1" evidence="15"/>
<evidence type="ECO:0000256" key="10">
    <source>
        <dbReference type="ARBA" id="ARBA00023002"/>
    </source>
</evidence>
<dbReference type="GO" id="GO:0004739">
    <property type="term" value="F:pyruvate dehydrogenase (acetyl-transferring) activity"/>
    <property type="evidence" value="ECO:0007669"/>
    <property type="project" value="UniProtKB-UniRule"/>
</dbReference>
<feature type="compositionally biased region" description="Basic residues" evidence="16">
    <location>
        <begin position="908"/>
        <end position="919"/>
    </location>
</feature>
<evidence type="ECO:0000256" key="1">
    <source>
        <dbReference type="ARBA" id="ARBA00001198"/>
    </source>
</evidence>
<keyword evidence="5" id="KW-0645">Protease</keyword>
<keyword evidence="17" id="KW-0812">Transmembrane</keyword>
<proteinExistence type="predicted"/>
<keyword evidence="7" id="KW-0378">Hydrolase</keyword>
<evidence type="ECO:0000256" key="5">
    <source>
        <dbReference type="ARBA" id="ARBA00022670"/>
    </source>
</evidence>
<dbReference type="Pfam" id="PF00149">
    <property type="entry name" value="Metallophos"/>
    <property type="match status" value="1"/>
</dbReference>
<dbReference type="SUPFAM" id="SSF52518">
    <property type="entry name" value="Thiamin diphosphate-binding fold (THDP-binding)"/>
    <property type="match status" value="1"/>
</dbReference>
<dbReference type="PRINTS" id="PR00141">
    <property type="entry name" value="PROTEASOME"/>
</dbReference>
<sequence>MALAEFVKLGKSLSFFDTDPAVHAPAALEHNGELSIPVEPVLKGFMKPTDEGIASKDLRIRFTHGTTTLAFKYQGGIIVSVDSRASAGNYIGIHVHKVLRINKYLLGTMAGGAADCAYWERVLAKHCRLFELRNKERISVAAASKLLSNMLYNYKGYGLSLGSLIVGYDKLGPGLYYVDSEGTRLTGVYFSSGSGSPHAYAILDGEHRYDMTDQEAVDLGRKAIYHATYRDAASGGINNHHSSNEIMLFKSATWVAFILLFLLVIWTEFLLFYMSLLRCTWPQIAESTVDKFIHPGDNSKPVKILLISDTHIGSRHQWIDKTRRHWLLKRAFKTAMSLYHPDVVLHLGDLLDYGFFEPEEAFEADVKIAQNIFAVDSTTVFKVVPGNHDIGLHHRLHPYTYARFHRAFRHHNSEPRVGPHGGDAEDVGAGVRLWAYRGLLFVFLNSMALGGDSCRFCRRAEEELQLLTKRLQCLRGELALQSCQDDFEAITEPGSDAIHPGDYSHPILIQHFPLYRSDETVCEAGLSDSLPEAERHTPYKSDFDCLSDSATKQLFFAIRPNLAFGGHTHYYCHRKHTVGTRTGGSWQTEEWTLPPFSYRVSKTPGFILLHASRNGYAVRRCHLPTELTMGVTYAIGLLLILFVYLRQLRRAPRPLGNKETIDCDSHTDAETGDVEKETEVRRIGPQLAPDAMAPSGGIGPALPEHLMRARMAAAMTADETAPIDLGAIGPLPPGNEVVEELRHTSGRPGNASSSHASPPSCGGLERETWMTDYLPVSADPRVALKPRKFRQNPPPASGVDASWFAVAEGQLSHSTAATVTANVPKPDPHFKMLRDVVSARDDKMMAVANEYNKKHHRHESLLERHQRKRAREAEMAKRKRRESSSSTANSSSSSSSDSEEKIEEEKGRKSHRKHKHWHHKKFPESILVTRNLASASATAHLHPFKLYKLDDGPPSTTTCTREEALHFYETMQRIRRMETTLSTLYKEKKVRGFCHLYSGQEAVAVGVEAALIPGDAIITAYRCHGFVITRGEPVASVIGELMGKSNGNVAGKGGSMHMYAREFYGGNGIVGAQVPLGAGIALHKKRNGTNNVCVTMYGDGASNQGQVFETFNMAKLWNLPCIFICENNKYGMGTSISRSSSNTAYYTRGDVIPGLWADGMEVLAVREAMRYATEWCRSGKGPIIVELETYRYFGHSMSDPGTSYRTRDEIQTVRRERDPIILFGRFMTSSGLATDDEIKAIDKKVRQEVENDVDTCEKSPPPPIESAYTGVYSQYPSNFGIRGTDITQWIIPKS</sequence>
<keyword evidence="6" id="KW-0888">Threonine protease</keyword>
<dbReference type="OrthoDB" id="10256198at2759"/>
<dbReference type="GO" id="GO:0051603">
    <property type="term" value="P:proteolysis involved in protein catabolic process"/>
    <property type="evidence" value="ECO:0007669"/>
    <property type="project" value="InterPro"/>
</dbReference>
<evidence type="ECO:0000256" key="8">
    <source>
        <dbReference type="ARBA" id="ARBA00022942"/>
    </source>
</evidence>
<evidence type="ECO:0000313" key="21">
    <source>
        <dbReference type="Proteomes" id="UP000282613"/>
    </source>
</evidence>
<dbReference type="Pfam" id="PF00676">
    <property type="entry name" value="E1_dh"/>
    <property type="match status" value="1"/>
</dbReference>
<dbReference type="CDD" id="cd03761">
    <property type="entry name" value="proteasome_beta_type_5"/>
    <property type="match status" value="1"/>
</dbReference>
<feature type="region of interest" description="Disordered" evidence="16">
    <location>
        <begin position="659"/>
        <end position="679"/>
    </location>
</feature>
<dbReference type="WBParaSite" id="TASK_0000833001-mRNA-1">
    <property type="protein sequence ID" value="TASK_0000833001-mRNA-1"/>
    <property type="gene ID" value="TASK_0000833001"/>
</dbReference>
<comment type="catalytic activity">
    <reaction evidence="1">
        <text>Cleavage of peptide bonds with very broad specificity.</text>
        <dbReference type="EC" id="3.4.25.1"/>
    </reaction>
</comment>
<feature type="compositionally biased region" description="Low complexity" evidence="16">
    <location>
        <begin position="884"/>
        <end position="896"/>
    </location>
</feature>
<feature type="transmembrane region" description="Helical" evidence="17">
    <location>
        <begin position="627"/>
        <end position="645"/>
    </location>
</feature>
<dbReference type="EMBL" id="UYRS01018775">
    <property type="protein sequence ID" value="VDK40043.1"/>
    <property type="molecule type" value="Genomic_DNA"/>
</dbReference>
<reference evidence="22" key="1">
    <citation type="submission" date="2016-04" db="UniProtKB">
        <authorList>
            <consortium name="WormBaseParasite"/>
        </authorList>
    </citation>
    <scope>IDENTIFICATION</scope>
</reference>
<keyword evidence="11 15" id="KW-0786">Thiamine pyrophosphate</keyword>
<evidence type="ECO:0000256" key="14">
    <source>
        <dbReference type="PIRSR" id="PIRSR600243-1"/>
    </source>
</evidence>
<feature type="transmembrane region" description="Helical" evidence="17">
    <location>
        <begin position="252"/>
        <end position="274"/>
    </location>
</feature>
<dbReference type="InterPro" id="IPR001353">
    <property type="entry name" value="Proteasome_sua/b"/>
</dbReference>
<feature type="domain" description="Calcineurin-like phosphoesterase" evidence="18">
    <location>
        <begin position="303"/>
        <end position="571"/>
    </location>
</feature>
<keyword evidence="12 15" id="KW-0670">Pyruvate</keyword>
<keyword evidence="8" id="KW-0647">Proteasome</keyword>
<feature type="active site" description="Nucleophile" evidence="14">
    <location>
        <position position="66"/>
    </location>
</feature>
<evidence type="ECO:0000313" key="22">
    <source>
        <dbReference type="WBParaSite" id="TASK_0000833001-mRNA-1"/>
    </source>
</evidence>
<dbReference type="Gene3D" id="3.40.50.970">
    <property type="match status" value="1"/>
</dbReference>
<feature type="region of interest" description="Disordered" evidence="16">
    <location>
        <begin position="850"/>
        <end position="919"/>
    </location>
</feature>
<evidence type="ECO:0000256" key="4">
    <source>
        <dbReference type="ARBA" id="ARBA00022490"/>
    </source>
</evidence>
<comment type="catalytic activity">
    <reaction evidence="13 15">
        <text>N(6)-[(R)-lipoyl]-L-lysyl-[protein] + pyruvate + H(+) = N(6)-[(R)-S(8)-acetyldihydrolipoyl]-L-lysyl-[protein] + CO2</text>
        <dbReference type="Rhea" id="RHEA:19189"/>
        <dbReference type="Rhea" id="RHEA-COMP:10474"/>
        <dbReference type="Rhea" id="RHEA-COMP:10478"/>
        <dbReference type="ChEBI" id="CHEBI:15361"/>
        <dbReference type="ChEBI" id="CHEBI:15378"/>
        <dbReference type="ChEBI" id="CHEBI:16526"/>
        <dbReference type="ChEBI" id="CHEBI:83099"/>
        <dbReference type="ChEBI" id="CHEBI:83111"/>
        <dbReference type="EC" id="1.2.4.1"/>
    </reaction>
</comment>
<protein>
    <recommendedName>
        <fullName evidence="15">Pyruvate dehydrogenase E1 component subunit alpha</fullName>
        <ecNumber evidence="15">1.2.4.1</ecNumber>
    </recommendedName>
</protein>
<evidence type="ECO:0000313" key="20">
    <source>
        <dbReference type="EMBL" id="VDK40043.1"/>
    </source>
</evidence>
<dbReference type="InterPro" id="IPR029061">
    <property type="entry name" value="THDP-binding"/>
</dbReference>
<dbReference type="InterPro" id="IPR023333">
    <property type="entry name" value="Proteasome_suB-type"/>
</dbReference>
<evidence type="ECO:0000256" key="15">
    <source>
        <dbReference type="RuleBase" id="RU361139"/>
    </source>
</evidence>
<dbReference type="InterPro" id="IPR001017">
    <property type="entry name" value="DH_E1"/>
</dbReference>
<dbReference type="GO" id="GO:0004298">
    <property type="term" value="F:threonine-type endopeptidase activity"/>
    <property type="evidence" value="ECO:0007669"/>
    <property type="project" value="UniProtKB-KW"/>
</dbReference>
<accession>A0A0R3WCA9</accession>
<dbReference type="PROSITE" id="PS51476">
    <property type="entry name" value="PROTEASOME_BETA_2"/>
    <property type="match status" value="1"/>
</dbReference>
<dbReference type="GO" id="GO:0005839">
    <property type="term" value="C:proteasome core complex"/>
    <property type="evidence" value="ECO:0007669"/>
    <property type="project" value="InterPro"/>
</dbReference>
<keyword evidence="10 15" id="KW-0560">Oxidoreductase</keyword>
<evidence type="ECO:0000256" key="12">
    <source>
        <dbReference type="ARBA" id="ARBA00023317"/>
    </source>
</evidence>
<reference evidence="20 21" key="2">
    <citation type="submission" date="2018-11" db="EMBL/GenBank/DDBJ databases">
        <authorList>
            <consortium name="Pathogen Informatics"/>
        </authorList>
    </citation>
    <scope>NUCLEOTIDE SEQUENCE [LARGE SCALE GENOMIC DNA]</scope>
</reference>
<dbReference type="Pfam" id="PF00227">
    <property type="entry name" value="Proteasome"/>
    <property type="match status" value="1"/>
</dbReference>
<dbReference type="FunFam" id="3.40.50.970:FF:000013">
    <property type="entry name" value="Pyruvate dehydrogenase E1 component subunit alpha"/>
    <property type="match status" value="1"/>
</dbReference>
<dbReference type="InterPro" id="IPR004843">
    <property type="entry name" value="Calcineurin-like_PHP"/>
</dbReference>
<dbReference type="InterPro" id="IPR029052">
    <property type="entry name" value="Metallo-depent_PP-like"/>
</dbReference>
<dbReference type="Gene3D" id="3.60.21.10">
    <property type="match status" value="1"/>
</dbReference>
<evidence type="ECO:0000256" key="13">
    <source>
        <dbReference type="ARBA" id="ARBA00051231"/>
    </source>
</evidence>
<dbReference type="InterPro" id="IPR017597">
    <property type="entry name" value="Pyrv_DH_E1_asu_subgrp-y"/>
</dbReference>
<dbReference type="NCBIfam" id="TIGR03182">
    <property type="entry name" value="PDH_E1_alph_y"/>
    <property type="match status" value="1"/>
</dbReference>
<evidence type="ECO:0000256" key="11">
    <source>
        <dbReference type="ARBA" id="ARBA00023052"/>
    </source>
</evidence>
<keyword evidence="21" id="KW-1185">Reference proteome</keyword>
<evidence type="ECO:0000256" key="3">
    <source>
        <dbReference type="ARBA" id="ARBA00004123"/>
    </source>
</evidence>
<evidence type="ECO:0000256" key="17">
    <source>
        <dbReference type="SAM" id="Phobius"/>
    </source>
</evidence>
<dbReference type="GO" id="GO:0006086">
    <property type="term" value="P:pyruvate decarboxylation to acetyl-CoA"/>
    <property type="evidence" value="ECO:0007669"/>
    <property type="project" value="InterPro"/>
</dbReference>
<dbReference type="SUPFAM" id="SSF56235">
    <property type="entry name" value="N-terminal nucleophile aminohydrolases (Ntn hydrolases)"/>
    <property type="match status" value="1"/>
</dbReference>
<dbReference type="PANTHER" id="PTHR11516:SF60">
    <property type="entry name" value="PYRUVATE DEHYDROGENASE E1 COMPONENT SUBUNIT ALPHA"/>
    <property type="match status" value="1"/>
</dbReference>
<keyword evidence="9" id="KW-0809">Transit peptide</keyword>
<evidence type="ECO:0000256" key="9">
    <source>
        <dbReference type="ARBA" id="ARBA00022946"/>
    </source>
</evidence>
<evidence type="ECO:0000259" key="18">
    <source>
        <dbReference type="Pfam" id="PF00149"/>
    </source>
</evidence>
<dbReference type="Gene3D" id="3.60.20.10">
    <property type="entry name" value="Glutamine Phosphoribosylpyrophosphate, subunit 1, domain 1"/>
    <property type="match status" value="1"/>
</dbReference>
<evidence type="ECO:0000256" key="16">
    <source>
        <dbReference type="SAM" id="MobiDB-lite"/>
    </source>
</evidence>
<dbReference type="GO" id="GO:0005634">
    <property type="term" value="C:nucleus"/>
    <property type="evidence" value="ECO:0007669"/>
    <property type="project" value="UniProtKB-SubCell"/>
</dbReference>
<dbReference type="PANTHER" id="PTHR11516">
    <property type="entry name" value="PYRUVATE DEHYDROGENASE E1 COMPONENT, ALPHA SUBUNIT BACTERIAL AND ORGANELLAR"/>
    <property type="match status" value="1"/>
</dbReference>
<comment type="subcellular location">
    <subcellularLocation>
        <location evidence="3">Nucleus</location>
    </subcellularLocation>
</comment>
<evidence type="ECO:0000256" key="6">
    <source>
        <dbReference type="ARBA" id="ARBA00022698"/>
    </source>
</evidence>
<dbReference type="InterPro" id="IPR050642">
    <property type="entry name" value="PDH_E1_Alpha_Subunit"/>
</dbReference>
<dbReference type="STRING" id="60517.A0A0R3WCA9"/>
<gene>
    <name evidence="20" type="ORF">TASK_LOCUS8331</name>
</gene>
<dbReference type="InterPro" id="IPR000243">
    <property type="entry name" value="Pept_T1A_subB"/>
</dbReference>
<organism evidence="22">
    <name type="scientific">Taenia asiatica</name>
    <name type="common">Asian tapeworm</name>
    <dbReference type="NCBI Taxonomy" id="60517"/>
    <lineage>
        <taxon>Eukaryota</taxon>
        <taxon>Metazoa</taxon>
        <taxon>Spiralia</taxon>
        <taxon>Lophotrochozoa</taxon>
        <taxon>Platyhelminthes</taxon>
        <taxon>Cestoda</taxon>
        <taxon>Eucestoda</taxon>
        <taxon>Cyclophyllidea</taxon>
        <taxon>Taeniidae</taxon>
        <taxon>Taenia</taxon>
    </lineage>
</organism>
<comment type="function">
    <text evidence="15">The pyruvate dehydrogenase complex catalyzes the overall conversion of pyruvate to acetyl-CoA and CO(2).</text>
</comment>
<comment type="cofactor">
    <cofactor evidence="2 15">
        <name>thiamine diphosphate</name>
        <dbReference type="ChEBI" id="CHEBI:58937"/>
    </cofactor>
</comment>